<name>A0A0K8T3S2_LYGHE</name>
<sequence length="223" mass="25420">MSNAHECEGFNISDVKKLVETKGKNKILDKPFASCAPDTQWNKCAGSLLTPIAVQSACHCVARFEGANRKFRKPVLYKVWEDMFNIYPGVLPIDKVKGVKAKNYIRHPKCIQHNSTRRLFHDYGLIVLRSPVEGGLIRYAPVYTIRTLLDLWTGVMAKKSVCLNVGLGRFRLLEKPTSYPPTDPTNPTSLLHGWVQTMNYLECYDQTSRPKEFNYSDATWFCL</sequence>
<dbReference type="SUPFAM" id="SSF50494">
    <property type="entry name" value="Trypsin-like serine proteases"/>
    <property type="match status" value="1"/>
</dbReference>
<accession>A0A0K8T3S2</accession>
<organism evidence="1">
    <name type="scientific">Lygus hesperus</name>
    <name type="common">Western plant bug</name>
    <dbReference type="NCBI Taxonomy" id="30085"/>
    <lineage>
        <taxon>Eukaryota</taxon>
        <taxon>Metazoa</taxon>
        <taxon>Ecdysozoa</taxon>
        <taxon>Arthropoda</taxon>
        <taxon>Hexapoda</taxon>
        <taxon>Insecta</taxon>
        <taxon>Pterygota</taxon>
        <taxon>Neoptera</taxon>
        <taxon>Paraneoptera</taxon>
        <taxon>Hemiptera</taxon>
        <taxon>Heteroptera</taxon>
        <taxon>Panheteroptera</taxon>
        <taxon>Cimicomorpha</taxon>
        <taxon>Miridae</taxon>
        <taxon>Mirini</taxon>
        <taxon>Lygus</taxon>
    </lineage>
</organism>
<proteinExistence type="predicted"/>
<reference evidence="1" key="1">
    <citation type="submission" date="2014-09" db="EMBL/GenBank/DDBJ databases">
        <authorList>
            <person name="Magalhaes I.L.F."/>
            <person name="Oliveira U."/>
            <person name="Santos F.R."/>
            <person name="Vidigal T.H.D.A."/>
            <person name="Brescovit A.D."/>
            <person name="Santos A.J."/>
        </authorList>
    </citation>
    <scope>NUCLEOTIDE SEQUENCE</scope>
</reference>
<dbReference type="AlphaFoldDB" id="A0A0K8T3S2"/>
<dbReference type="Gene3D" id="2.40.10.10">
    <property type="entry name" value="Trypsin-like serine proteases"/>
    <property type="match status" value="1"/>
</dbReference>
<dbReference type="EMBL" id="GBRD01005648">
    <property type="protein sequence ID" value="JAG60173.1"/>
    <property type="molecule type" value="Transcribed_RNA"/>
</dbReference>
<dbReference type="InterPro" id="IPR009003">
    <property type="entry name" value="Peptidase_S1_PA"/>
</dbReference>
<protein>
    <submittedName>
        <fullName evidence="1">Uncharacterized protein</fullName>
    </submittedName>
</protein>
<dbReference type="InterPro" id="IPR043504">
    <property type="entry name" value="Peptidase_S1_PA_chymotrypsin"/>
</dbReference>
<feature type="non-terminal residue" evidence="1">
    <location>
        <position position="223"/>
    </location>
</feature>
<evidence type="ECO:0000313" key="1">
    <source>
        <dbReference type="EMBL" id="JAG60173.1"/>
    </source>
</evidence>